<sequence length="134" mass="14131">MAAPRKNAAKAAAKAAPKTQTVKAEVKTTAAEVKAETPVKAVVEAPAAKPVETTKKAPAKKAPAKKADPKACVVIEFAGKQIVAKDVLDKAVKAYEEAHKGAEIKTIEVYVKPEENVAYYVVNGEGSDNYKVTL</sequence>
<evidence type="ECO:0000313" key="3">
    <source>
        <dbReference type="Proteomes" id="UP001437460"/>
    </source>
</evidence>
<name>A0ABV1HLF9_9FIRM</name>
<dbReference type="Proteomes" id="UP001437460">
    <property type="component" value="Unassembled WGS sequence"/>
</dbReference>
<organism evidence="2 3">
    <name type="scientific">Ventrimonas faecis</name>
    <dbReference type="NCBI Taxonomy" id="3133170"/>
    <lineage>
        <taxon>Bacteria</taxon>
        <taxon>Bacillati</taxon>
        <taxon>Bacillota</taxon>
        <taxon>Clostridia</taxon>
        <taxon>Lachnospirales</taxon>
        <taxon>Lachnospiraceae</taxon>
        <taxon>Ventrimonas</taxon>
    </lineage>
</organism>
<dbReference type="RefSeq" id="WP_349229135.1">
    <property type="nucleotide sequence ID" value="NZ_JBBMFJ010000011.1"/>
</dbReference>
<protein>
    <submittedName>
        <fullName evidence="2">DUF6465 family protein</fullName>
    </submittedName>
</protein>
<evidence type="ECO:0000256" key="1">
    <source>
        <dbReference type="SAM" id="MobiDB-lite"/>
    </source>
</evidence>
<evidence type="ECO:0000313" key="2">
    <source>
        <dbReference type="EMBL" id="MEQ2562906.1"/>
    </source>
</evidence>
<comment type="caution">
    <text evidence="2">The sequence shown here is derived from an EMBL/GenBank/DDBJ whole genome shotgun (WGS) entry which is preliminary data.</text>
</comment>
<proteinExistence type="predicted"/>
<dbReference type="Pfam" id="PF20069">
    <property type="entry name" value="DUF6465"/>
    <property type="match status" value="1"/>
</dbReference>
<dbReference type="EMBL" id="JBBMFJ010000011">
    <property type="protein sequence ID" value="MEQ2562906.1"/>
    <property type="molecule type" value="Genomic_DNA"/>
</dbReference>
<dbReference type="InterPro" id="IPR046313">
    <property type="entry name" value="DUF6465"/>
</dbReference>
<reference evidence="2 3" key="1">
    <citation type="submission" date="2024-03" db="EMBL/GenBank/DDBJ databases">
        <title>Human intestinal bacterial collection.</title>
        <authorList>
            <person name="Pauvert C."/>
            <person name="Hitch T.C.A."/>
            <person name="Clavel T."/>
        </authorList>
    </citation>
    <scope>NUCLEOTIDE SEQUENCE [LARGE SCALE GENOMIC DNA]</scope>
    <source>
        <strain evidence="2 3">CLA-AP-H27</strain>
    </source>
</reference>
<feature type="region of interest" description="Disordered" evidence="1">
    <location>
        <begin position="1"/>
        <end position="20"/>
    </location>
</feature>
<keyword evidence="3" id="KW-1185">Reference proteome</keyword>
<feature type="compositionally biased region" description="Low complexity" evidence="1">
    <location>
        <begin position="1"/>
        <end position="18"/>
    </location>
</feature>
<accession>A0ABV1HLF9</accession>
<gene>
    <name evidence="2" type="ORF">WMO41_06980</name>
</gene>